<protein>
    <recommendedName>
        <fullName evidence="2">Spore protein YkvP/CgeB glycosyl transferase-like domain-containing protein</fullName>
    </recommendedName>
</protein>
<evidence type="ECO:0000313" key="3">
    <source>
        <dbReference type="EMBL" id="VEU45120.1"/>
    </source>
</evidence>
<dbReference type="AlphaFoldDB" id="A0A448ZST9"/>
<feature type="region of interest" description="Disordered" evidence="1">
    <location>
        <begin position="1"/>
        <end position="30"/>
    </location>
</feature>
<name>A0A448ZST9_9STRA</name>
<feature type="region of interest" description="Disordered" evidence="1">
    <location>
        <begin position="566"/>
        <end position="586"/>
    </location>
</feature>
<keyword evidence="4" id="KW-1185">Reference proteome</keyword>
<gene>
    <name evidence="3" type="ORF">PSNMU_V1.4_AUG-EV-PASAV3_0122720</name>
</gene>
<feature type="domain" description="Spore protein YkvP/CgeB glycosyl transferase-like" evidence="2">
    <location>
        <begin position="456"/>
        <end position="559"/>
    </location>
</feature>
<evidence type="ECO:0000256" key="1">
    <source>
        <dbReference type="SAM" id="MobiDB-lite"/>
    </source>
</evidence>
<feature type="compositionally biased region" description="Polar residues" evidence="1">
    <location>
        <begin position="74"/>
        <end position="85"/>
    </location>
</feature>
<proteinExistence type="predicted"/>
<evidence type="ECO:0000313" key="4">
    <source>
        <dbReference type="Proteomes" id="UP000291116"/>
    </source>
</evidence>
<organism evidence="3 4">
    <name type="scientific">Pseudo-nitzschia multistriata</name>
    <dbReference type="NCBI Taxonomy" id="183589"/>
    <lineage>
        <taxon>Eukaryota</taxon>
        <taxon>Sar</taxon>
        <taxon>Stramenopiles</taxon>
        <taxon>Ochrophyta</taxon>
        <taxon>Bacillariophyta</taxon>
        <taxon>Bacillariophyceae</taxon>
        <taxon>Bacillariophycidae</taxon>
        <taxon>Bacillariales</taxon>
        <taxon>Bacillariaceae</taxon>
        <taxon>Pseudo-nitzschia</taxon>
    </lineage>
</organism>
<dbReference type="Pfam" id="PF13524">
    <property type="entry name" value="Glyco_trans_1_2"/>
    <property type="match status" value="1"/>
</dbReference>
<feature type="region of interest" description="Disordered" evidence="1">
    <location>
        <begin position="74"/>
        <end position="97"/>
    </location>
</feature>
<dbReference type="EMBL" id="CAACVS010000688">
    <property type="protein sequence ID" value="VEU45120.1"/>
    <property type="molecule type" value="Genomic_DNA"/>
</dbReference>
<dbReference type="InterPro" id="IPR055259">
    <property type="entry name" value="YkvP/CgeB_Glyco_trans-like"/>
</dbReference>
<dbReference type="Proteomes" id="UP000291116">
    <property type="component" value="Unassembled WGS sequence"/>
</dbReference>
<dbReference type="OrthoDB" id="46077at2759"/>
<accession>A0A448ZST9</accession>
<evidence type="ECO:0000259" key="2">
    <source>
        <dbReference type="Pfam" id="PF13524"/>
    </source>
</evidence>
<reference evidence="3 4" key="1">
    <citation type="submission" date="2019-01" db="EMBL/GenBank/DDBJ databases">
        <authorList>
            <person name="Ferrante I. M."/>
        </authorList>
    </citation>
    <scope>NUCLEOTIDE SEQUENCE [LARGE SCALE GENOMIC DNA]</scope>
    <source>
        <strain evidence="3 4">B856</strain>
    </source>
</reference>
<sequence>MVSPALKRINISPPSKKYIASPRGNTHGRKPSNSDFLCAMFLRYTKWITLGILGIAMTRMISMDSTVTPIKNGSTRNWDLDSNNPEIPGGKASSGNYPEYVENHSYSNGDHGDHHHQSPLNEKVEVIKAIDQLQGTATATITNNHTSESQSGKPSDLLSKYNPLNAPVILDGWNRTVQVHLIVDVTGGEDINPASKLLLSAVQRSKYTQLKAVTFVRPSIETIDFFSRKPGLPLLFLVDWGSMDRDCHRLQLTLENIREQEKNHSKRKREKEQPYFLLIDSSGSTRRTGCSYLFVSNSDDRRDSETAISYARANDNSRIRLAKRSIVQNRFYDRRNNKVHLGDVSPNQWDGAPSDYSKPILHSPFALRESFVMSIQNITKGKRVSMNDSKRTVDVGFFWKSGDYSHYGFYRRDIGKVVKTLHHSSINKEAGTRMENLVQISYTDEKGMEAGNVQYKYTMELLRCKIVVIAQRDEWEDHFRLMESLASGALVMTDRMVALPAGLEDKVNIVIYDNPKMLKDLIKYYTKPKNKNKRKRIALKGYNLVMGRHRSWHRLEELLFGRPLTNVDQPDAPAPKKGALPTFKDR</sequence>